<dbReference type="InterPro" id="IPR007345">
    <property type="entry name" value="Polysacch_pyruvyl_Trfase"/>
</dbReference>
<evidence type="ECO:0000313" key="3">
    <source>
        <dbReference type="Proteomes" id="UP000031011"/>
    </source>
</evidence>
<proteinExistence type="predicted"/>
<comment type="caution">
    <text evidence="2">The sequence shown here is derived from an EMBL/GenBank/DDBJ whole genome shotgun (WGS) entry which is preliminary data.</text>
</comment>
<organism evidence="2 3">
    <name type="scientific">Ligilactobacillus ruminis DPC 6832</name>
    <dbReference type="NCBI Taxonomy" id="1402208"/>
    <lineage>
        <taxon>Bacteria</taxon>
        <taxon>Bacillati</taxon>
        <taxon>Bacillota</taxon>
        <taxon>Bacilli</taxon>
        <taxon>Lactobacillales</taxon>
        <taxon>Lactobacillaceae</taxon>
        <taxon>Ligilactobacillus</taxon>
    </lineage>
</organism>
<dbReference type="Proteomes" id="UP000031011">
    <property type="component" value="Unassembled WGS sequence"/>
</dbReference>
<accession>A0A837DYP2</accession>
<dbReference type="Pfam" id="PF04230">
    <property type="entry name" value="PS_pyruv_trans"/>
    <property type="match status" value="1"/>
</dbReference>
<dbReference type="AlphaFoldDB" id="A0A837DYP2"/>
<sequence>MIELAEEKLLYDFLPNNLQEKIYEFTNSDWKVLKDKIIESVRDDDLILIHGGGFIGDFYPQLEAELMDILDKFKRNPIIVLPQTIYFDKSTGDDKGLEELKERINECEDFTLFTRDKKSYELAIKSLNVSDNNCVLVPDIVTYFYFSNANIERKNIIMSIMRDDKEGVCDKSRLSFLNDKEFEEYDLVSTDMHNLNNNGISIKKRKDIVFRKLKDFSEASLVLTDRLHGMLFAAITGTPCIAFDNKSKKVSGQYEWIKYLPYIKQMNIDQLSKDDVIDALNEKNKVNEYTNEPLKKYYVKIAEKIKGKL</sequence>
<dbReference type="EMBL" id="AWYA01000057">
    <property type="protein sequence ID" value="KIC05235.1"/>
    <property type="molecule type" value="Genomic_DNA"/>
</dbReference>
<protein>
    <recommendedName>
        <fullName evidence="1">Polysaccharide pyruvyl transferase domain-containing protein</fullName>
    </recommendedName>
</protein>
<evidence type="ECO:0000259" key="1">
    <source>
        <dbReference type="Pfam" id="PF04230"/>
    </source>
</evidence>
<evidence type="ECO:0000313" key="2">
    <source>
        <dbReference type="EMBL" id="KIC05235.1"/>
    </source>
</evidence>
<reference evidence="2 3" key="1">
    <citation type="journal article" date="2015" name="BMC Microbiol.">
        <title>Lactobacillus ruminis strains cluster according to their mammalian gut source.</title>
        <authorList>
            <person name="O' Donnell M.M."/>
            <person name="Harris H.M."/>
            <person name="Lynch D.B."/>
            <person name="Ross R.P."/>
            <person name="O'Toole P.W."/>
        </authorList>
    </citation>
    <scope>NUCLEOTIDE SEQUENCE [LARGE SCALE GENOMIC DNA]</scope>
    <source>
        <strain evidence="2 3">DPC 6832</strain>
    </source>
</reference>
<gene>
    <name evidence="2" type="ORF">LRN_0121</name>
</gene>
<name>A0A837DYP2_9LACO</name>
<feature type="domain" description="Polysaccharide pyruvyl transferase" evidence="1">
    <location>
        <begin position="14"/>
        <end position="247"/>
    </location>
</feature>